<evidence type="ECO:0008006" key="6">
    <source>
        <dbReference type="Google" id="ProtNLM"/>
    </source>
</evidence>
<dbReference type="InterPro" id="IPR006652">
    <property type="entry name" value="Kelch_1"/>
</dbReference>
<reference evidence="5" key="1">
    <citation type="journal article" date="2019" name="Int. J. Syst. Evol. Microbiol.">
        <title>The Global Catalogue of Microorganisms (GCM) 10K type strain sequencing project: providing services to taxonomists for standard genome sequencing and annotation.</title>
        <authorList>
            <consortium name="The Broad Institute Genomics Platform"/>
            <consortium name="The Broad Institute Genome Sequencing Center for Infectious Disease"/>
            <person name="Wu L."/>
            <person name="Ma J."/>
        </authorList>
    </citation>
    <scope>NUCLEOTIDE SEQUENCE [LARGE SCALE GENOMIC DNA]</scope>
    <source>
        <strain evidence="5">JCM 17924</strain>
    </source>
</reference>
<organism evidence="4 5">
    <name type="scientific">Hymenobacter koreensis</name>
    <dbReference type="NCBI Taxonomy" id="1084523"/>
    <lineage>
        <taxon>Bacteria</taxon>
        <taxon>Pseudomonadati</taxon>
        <taxon>Bacteroidota</taxon>
        <taxon>Cytophagia</taxon>
        <taxon>Cytophagales</taxon>
        <taxon>Hymenobacteraceae</taxon>
        <taxon>Hymenobacter</taxon>
    </lineage>
</organism>
<evidence type="ECO:0000256" key="3">
    <source>
        <dbReference type="SAM" id="SignalP"/>
    </source>
</evidence>
<keyword evidence="1" id="KW-0880">Kelch repeat</keyword>
<sequence length="404" mass="42982">MRHHYLPSRPTKRFGLFVTAALLAATAVAQNTWVAKAPYAGGGRKVATAFTIGGSVYVGTGVLGTSYYRDFWQYNPQSDTWTQKAAYGGAARVSASGFSIGNVGFLGLGQLANGAASAVLYAYDAASNTWVQFSNFPLAAGRYEAATFVVNNRAYITGGTDGSFNYRDCWEFNPLTDTWTQKANFGGAARSYPSAFALNGEGYVGLGAATGYFFDLWRYTPGTNTWTRRADFPGGGRSAAVGFAIGPFGYFATGYNGSAVFRDLWEYNPTTDAWTQRAAYGGPASNAGVAAVVGNKAYVGLGADNTNAAVSAWWEYSPIVTSATAQASSVGINVFPNPATDVLEFALPPGTTLRRVVMHNASGQVVVDQSPTGNATVVRELPRGMYTVFFTTTRGSYTQRVLLQ</sequence>
<accession>A0ABP8JEH1</accession>
<evidence type="ECO:0000256" key="2">
    <source>
        <dbReference type="ARBA" id="ARBA00022737"/>
    </source>
</evidence>
<feature type="signal peptide" evidence="3">
    <location>
        <begin position="1"/>
        <end position="29"/>
    </location>
</feature>
<dbReference type="NCBIfam" id="TIGR04183">
    <property type="entry name" value="Por_Secre_tail"/>
    <property type="match status" value="1"/>
</dbReference>
<protein>
    <recommendedName>
        <fullName evidence="6">T9SS type A sorting domain-containing protein</fullName>
    </recommendedName>
</protein>
<dbReference type="SUPFAM" id="SSF117281">
    <property type="entry name" value="Kelch motif"/>
    <property type="match status" value="2"/>
</dbReference>
<dbReference type="EMBL" id="BAABHA010000013">
    <property type="protein sequence ID" value="GAA4389583.1"/>
    <property type="molecule type" value="Genomic_DNA"/>
</dbReference>
<dbReference type="InterPro" id="IPR026444">
    <property type="entry name" value="Secre_tail"/>
</dbReference>
<dbReference type="RefSeq" id="WP_345226783.1">
    <property type="nucleotide sequence ID" value="NZ_BAABHA010000013.1"/>
</dbReference>
<evidence type="ECO:0000313" key="5">
    <source>
        <dbReference type="Proteomes" id="UP001500454"/>
    </source>
</evidence>
<name>A0ABP8JEH1_9BACT</name>
<keyword evidence="3" id="KW-0732">Signal</keyword>
<dbReference type="Pfam" id="PF01344">
    <property type="entry name" value="Kelch_1"/>
    <property type="match status" value="1"/>
</dbReference>
<proteinExistence type="predicted"/>
<dbReference type="Gene3D" id="2.120.10.80">
    <property type="entry name" value="Kelch-type beta propeller"/>
    <property type="match status" value="2"/>
</dbReference>
<dbReference type="Proteomes" id="UP001500454">
    <property type="component" value="Unassembled WGS sequence"/>
</dbReference>
<dbReference type="InterPro" id="IPR015915">
    <property type="entry name" value="Kelch-typ_b-propeller"/>
</dbReference>
<keyword evidence="5" id="KW-1185">Reference proteome</keyword>
<feature type="chain" id="PRO_5046534891" description="T9SS type A sorting domain-containing protein" evidence="3">
    <location>
        <begin position="30"/>
        <end position="404"/>
    </location>
</feature>
<comment type="caution">
    <text evidence="4">The sequence shown here is derived from an EMBL/GenBank/DDBJ whole genome shotgun (WGS) entry which is preliminary data.</text>
</comment>
<evidence type="ECO:0000256" key="1">
    <source>
        <dbReference type="ARBA" id="ARBA00022441"/>
    </source>
</evidence>
<dbReference type="PANTHER" id="PTHR24412">
    <property type="entry name" value="KELCH PROTEIN"/>
    <property type="match status" value="1"/>
</dbReference>
<dbReference type="PANTHER" id="PTHR24412:SF441">
    <property type="entry name" value="KELCH-LIKE PROTEIN 28"/>
    <property type="match status" value="1"/>
</dbReference>
<evidence type="ECO:0000313" key="4">
    <source>
        <dbReference type="EMBL" id="GAA4389583.1"/>
    </source>
</evidence>
<keyword evidence="2" id="KW-0677">Repeat</keyword>
<gene>
    <name evidence="4" type="ORF">GCM10023186_37050</name>
</gene>